<evidence type="ECO:0000313" key="1">
    <source>
        <dbReference type="EMBL" id="CRL92299.1"/>
    </source>
</evidence>
<accession>A0A0H5DLM0</accession>
<dbReference type="AlphaFoldDB" id="A0A0H5DLM0"/>
<name>A0A0H5DLM0_NEIMI</name>
<sequence>MKKRNTYALLLGIGSLLGLFHPAKTAIRPNPADDLKNIGGDFQRAIEKARK</sequence>
<organism evidence="1 2">
    <name type="scientific">Neisseria meningitidis serogroup B</name>
    <dbReference type="NCBI Taxonomy" id="491"/>
    <lineage>
        <taxon>Bacteria</taxon>
        <taxon>Pseudomonadati</taxon>
        <taxon>Pseudomonadota</taxon>
        <taxon>Betaproteobacteria</taxon>
        <taxon>Neisseriales</taxon>
        <taxon>Neisseriaceae</taxon>
        <taxon>Neisseria</taxon>
    </lineage>
</organism>
<proteinExistence type="predicted"/>
<dbReference type="Proteomes" id="UP000182715">
    <property type="component" value="Unassembled WGS sequence"/>
</dbReference>
<evidence type="ECO:0000313" key="2">
    <source>
        <dbReference type="Proteomes" id="UP000182715"/>
    </source>
</evidence>
<protein>
    <submittedName>
        <fullName evidence="1">Uncharacterized protein</fullName>
    </submittedName>
</protein>
<reference evidence="1 2" key="1">
    <citation type="submission" date="2014-11" db="EMBL/GenBank/DDBJ databases">
        <authorList>
            <person name="Diene M.Seydina."/>
        </authorList>
    </citation>
    <scope>NUCLEOTIDE SEQUENCE [LARGE SCALE GENOMIC DNA]</scope>
    <source>
        <strain evidence="1 2">Neisseria meningitidis CHUV</strain>
    </source>
</reference>
<dbReference type="EMBL" id="CVTF01000005">
    <property type="protein sequence ID" value="CRL92299.1"/>
    <property type="molecule type" value="Genomic_DNA"/>
</dbReference>